<dbReference type="EMBL" id="ML992505">
    <property type="protein sequence ID" value="KAF2224061.1"/>
    <property type="molecule type" value="Genomic_DNA"/>
</dbReference>
<dbReference type="OrthoDB" id="5424021at2759"/>
<evidence type="ECO:0000256" key="1">
    <source>
        <dbReference type="SAM" id="MobiDB-lite"/>
    </source>
</evidence>
<feature type="compositionally biased region" description="Basic residues" evidence="1">
    <location>
        <begin position="109"/>
        <end position="119"/>
    </location>
</feature>
<dbReference type="Proteomes" id="UP000799538">
    <property type="component" value="Unassembled WGS sequence"/>
</dbReference>
<reference evidence="3" key="1">
    <citation type="journal article" date="2020" name="Stud. Mycol.">
        <title>101 Dothideomycetes genomes: A test case for predicting lifestyles and emergence of pathogens.</title>
        <authorList>
            <person name="Haridas S."/>
            <person name="Albert R."/>
            <person name="Binder M."/>
            <person name="Bloem J."/>
            <person name="LaButti K."/>
            <person name="Salamov A."/>
            <person name="Andreopoulos B."/>
            <person name="Baker S."/>
            <person name="Barry K."/>
            <person name="Bills G."/>
            <person name="Bluhm B."/>
            <person name="Cannon C."/>
            <person name="Castanera R."/>
            <person name="Culley D."/>
            <person name="Daum C."/>
            <person name="Ezra D."/>
            <person name="Gonzalez J."/>
            <person name="Henrissat B."/>
            <person name="Kuo A."/>
            <person name="Liang C."/>
            <person name="Lipzen A."/>
            <person name="Lutzoni F."/>
            <person name="Magnuson J."/>
            <person name="Mondo S."/>
            <person name="Nolan M."/>
            <person name="Ohm R."/>
            <person name="Pangilinan J."/>
            <person name="Park H.-J."/>
            <person name="Ramirez L."/>
            <person name="Alfaro M."/>
            <person name="Sun H."/>
            <person name="Tritt A."/>
            <person name="Yoshinaga Y."/>
            <person name="Zwiers L.-H."/>
            <person name="Turgeon B."/>
            <person name="Goodwin S."/>
            <person name="Spatafora J."/>
            <person name="Crous P."/>
            <person name="Grigoriev I."/>
        </authorList>
    </citation>
    <scope>NUCLEOTIDE SEQUENCE [LARGE SCALE GENOMIC DNA]</scope>
    <source>
        <strain evidence="3">CECT 20119</strain>
    </source>
</reference>
<name>A0A6A6GED8_9PEZI</name>
<keyword evidence="3" id="KW-1185">Reference proteome</keyword>
<dbReference type="AlphaFoldDB" id="A0A6A6GED8"/>
<protein>
    <submittedName>
        <fullName evidence="2">Uncharacterized protein</fullName>
    </submittedName>
</protein>
<proteinExistence type="predicted"/>
<feature type="region of interest" description="Disordered" evidence="1">
    <location>
        <begin position="94"/>
        <end position="119"/>
    </location>
</feature>
<accession>A0A6A6GED8</accession>
<sequence length="119" mass="12880">MATHIPATSVWQAMSYTPPRGKCNFKSGLMSGTCSCLRFMLHPVKAATSFECDGCSHHASFHLMENPEENAIIERWANAEENRETALVPLGRRVNVGNASEGTSGGAGTKRRRVANGES</sequence>
<evidence type="ECO:0000313" key="2">
    <source>
        <dbReference type="EMBL" id="KAF2224061.1"/>
    </source>
</evidence>
<gene>
    <name evidence="2" type="ORF">BDZ85DRAFT_96739</name>
</gene>
<organism evidence="2 3">
    <name type="scientific">Elsinoe ampelina</name>
    <dbReference type="NCBI Taxonomy" id="302913"/>
    <lineage>
        <taxon>Eukaryota</taxon>
        <taxon>Fungi</taxon>
        <taxon>Dikarya</taxon>
        <taxon>Ascomycota</taxon>
        <taxon>Pezizomycotina</taxon>
        <taxon>Dothideomycetes</taxon>
        <taxon>Dothideomycetidae</taxon>
        <taxon>Myriangiales</taxon>
        <taxon>Elsinoaceae</taxon>
        <taxon>Elsinoe</taxon>
    </lineage>
</organism>
<evidence type="ECO:0000313" key="3">
    <source>
        <dbReference type="Proteomes" id="UP000799538"/>
    </source>
</evidence>